<dbReference type="EMBL" id="AYSA01000735">
    <property type="protein sequence ID" value="ESZ89920.1"/>
    <property type="molecule type" value="Genomic_DNA"/>
</dbReference>
<dbReference type="SUPFAM" id="SSF53474">
    <property type="entry name" value="alpha/beta-Hydrolases"/>
    <property type="match status" value="1"/>
</dbReference>
<proteinExistence type="predicted"/>
<dbReference type="Gene3D" id="2.30.40.10">
    <property type="entry name" value="Urease, subunit C, domain 1"/>
    <property type="match status" value="1"/>
</dbReference>
<accession>W9C5U2</accession>
<evidence type="ECO:0000259" key="2">
    <source>
        <dbReference type="Pfam" id="PF07969"/>
    </source>
</evidence>
<dbReference type="InterPro" id="IPR013108">
    <property type="entry name" value="Amidohydro_3"/>
</dbReference>
<dbReference type="InterPro" id="IPR029058">
    <property type="entry name" value="AB_hydrolase_fold"/>
</dbReference>
<dbReference type="OrthoDB" id="3501663at2759"/>
<sequence>MQSIDGHSTACCNIPPVISSGYTPKGTYETIGGLKIYVSGPASAKKALFIIYDIFGYFEQTIQGADILAQGAEEEYQIFMPDFFEGNSADIAWYPPVTPEQMKALGDWFETRKPYIAVDRIPRIVMNIEERYGVKSWGAVGYCWGAKAIALTSGKITPWKVAAQLHPGMIEVDDAQKATIPMMVLASEEEKNEMEAYEKALNVQKYVETFEGQVHGFLSARADLGDEGKRREFERAYGILYPQLPTRMHPLALFILGYFILFITANLHSLYDTWTSSTLYCVRAPYTISTLSPSSPHPQCFRTRIDLITQVLDNIPSVEDGEKITWLNGYVLPGIIESHGHILQYGEMLESVELYGVKSVGDVRERIKEWLGRHRGEGYGEREKWIRGVGWDQAHFGGVMPTAEQLSEDPELKDLYIMLDRVDIHCVWTSEKVLSLLSDPLPEAPPGGEIITNPGPGVFCDNAMDGIIYPLTPKPDVSQKVRWLKSAMAELNRVGITAMSDAGMRAEDMKILQELARRDELSVRIRVMAECAERNTYCHQDLRQVKVMRDGSGGGDMLLFGGIKLFADGALGSWGAALLEPYSDKPENSGMMLINEMELTEVVKKYYHWDYQINIHAIGDRANRAAINAFEAVLGSDCHGCNQERRLRIEHAQIIHPDDQARIEKMGILPSIQPTHATSDMAYAQSRLGEERLSTSAYRMRTFFPSSTHKHSYSSYPGPVLGSDFPVEPPNPFHGMYAAVTRLDPRTGTSPMGQRGWYPEETLSIEQAIHGFTRNAAWGWNLENKTGAIGTGMWADWIVVDSDVMNMDGERAEELRNVKVLGTWVKGKNVFLSESEGVVELDAGYSSGDRFLVGMKEVGRRLVREIRVLLFESGKVEL</sequence>
<feature type="domain" description="Amidohydrolase 3" evidence="2">
    <location>
        <begin position="328"/>
        <end position="831"/>
    </location>
</feature>
<comment type="caution">
    <text evidence="3">The sequence shown here is derived from an EMBL/GenBank/DDBJ whole genome shotgun (WGS) entry which is preliminary data.</text>
</comment>
<dbReference type="CDD" id="cd01300">
    <property type="entry name" value="YtcJ_like"/>
    <property type="match status" value="1"/>
</dbReference>
<dbReference type="GO" id="GO:0016810">
    <property type="term" value="F:hydrolase activity, acting on carbon-nitrogen (but not peptide) bonds"/>
    <property type="evidence" value="ECO:0007669"/>
    <property type="project" value="InterPro"/>
</dbReference>
<dbReference type="PANTHER" id="PTHR22642">
    <property type="entry name" value="IMIDAZOLONEPROPIONASE"/>
    <property type="match status" value="1"/>
</dbReference>
<dbReference type="InterPro" id="IPR032466">
    <property type="entry name" value="Metal_Hydrolase"/>
</dbReference>
<dbReference type="AlphaFoldDB" id="W9C5U2"/>
<gene>
    <name evidence="3" type="ORF">SBOR_9697</name>
</gene>
<dbReference type="Gene3D" id="3.20.20.140">
    <property type="entry name" value="Metal-dependent hydrolases"/>
    <property type="match status" value="1"/>
</dbReference>
<dbReference type="Pfam" id="PF01738">
    <property type="entry name" value="DLH"/>
    <property type="match status" value="1"/>
</dbReference>
<protein>
    <recommendedName>
        <fullName evidence="5">Amidohydrolase 3 domain-containing protein</fullName>
    </recommendedName>
</protein>
<dbReference type="SUPFAM" id="SSF51556">
    <property type="entry name" value="Metallo-dependent hydrolases"/>
    <property type="match status" value="1"/>
</dbReference>
<feature type="domain" description="Dienelactone hydrolase" evidence="1">
    <location>
        <begin position="36"/>
        <end position="225"/>
    </location>
</feature>
<dbReference type="InterPro" id="IPR011059">
    <property type="entry name" value="Metal-dep_hydrolase_composite"/>
</dbReference>
<dbReference type="InterPro" id="IPR002925">
    <property type="entry name" value="Dienelactn_hydro"/>
</dbReference>
<dbReference type="InterPro" id="IPR033932">
    <property type="entry name" value="YtcJ-like"/>
</dbReference>
<evidence type="ECO:0000313" key="4">
    <source>
        <dbReference type="Proteomes" id="UP000019487"/>
    </source>
</evidence>
<keyword evidence="4" id="KW-1185">Reference proteome</keyword>
<evidence type="ECO:0000259" key="1">
    <source>
        <dbReference type="Pfam" id="PF01738"/>
    </source>
</evidence>
<dbReference type="Gene3D" id="3.10.310.70">
    <property type="match status" value="1"/>
</dbReference>
<reference evidence="3 4" key="1">
    <citation type="journal article" date="2014" name="Genome Announc.">
        <title>Draft genome sequence of Sclerotinia borealis, a psychrophilic plant pathogenic fungus.</title>
        <authorList>
            <person name="Mardanov A.V."/>
            <person name="Beletsky A.V."/>
            <person name="Kadnikov V.V."/>
            <person name="Ignatov A.N."/>
            <person name="Ravin N.V."/>
        </authorList>
    </citation>
    <scope>NUCLEOTIDE SEQUENCE [LARGE SCALE GENOMIC DNA]</scope>
    <source>
        <strain evidence="4">F-4157</strain>
    </source>
</reference>
<dbReference type="PANTHER" id="PTHR22642:SF2">
    <property type="entry name" value="PROTEIN LONG AFTER FAR-RED 3"/>
    <property type="match status" value="1"/>
</dbReference>
<organism evidence="3 4">
    <name type="scientific">Sclerotinia borealis (strain F-4128)</name>
    <dbReference type="NCBI Taxonomy" id="1432307"/>
    <lineage>
        <taxon>Eukaryota</taxon>
        <taxon>Fungi</taxon>
        <taxon>Dikarya</taxon>
        <taxon>Ascomycota</taxon>
        <taxon>Pezizomycotina</taxon>
        <taxon>Leotiomycetes</taxon>
        <taxon>Helotiales</taxon>
        <taxon>Sclerotiniaceae</taxon>
        <taxon>Sclerotinia</taxon>
    </lineage>
</organism>
<dbReference type="HOGENOM" id="CLU_327641_0_0_1"/>
<dbReference type="Pfam" id="PF07969">
    <property type="entry name" value="Amidohydro_3"/>
    <property type="match status" value="1"/>
</dbReference>
<evidence type="ECO:0008006" key="5">
    <source>
        <dbReference type="Google" id="ProtNLM"/>
    </source>
</evidence>
<evidence type="ECO:0000313" key="3">
    <source>
        <dbReference type="EMBL" id="ESZ89920.1"/>
    </source>
</evidence>
<dbReference type="STRING" id="1432307.W9C5U2"/>
<dbReference type="Gene3D" id="3.40.50.1820">
    <property type="entry name" value="alpha/beta hydrolase"/>
    <property type="match status" value="1"/>
</dbReference>
<name>W9C5U2_SCLBF</name>
<dbReference type="Proteomes" id="UP000019487">
    <property type="component" value="Unassembled WGS sequence"/>
</dbReference>